<keyword evidence="12" id="KW-1185">Reference proteome</keyword>
<keyword evidence="4 10" id="KW-0812">Transmembrane</keyword>
<feature type="transmembrane region" description="Helical" evidence="10">
    <location>
        <begin position="222"/>
        <end position="246"/>
    </location>
</feature>
<dbReference type="EMBL" id="LSRL02000055">
    <property type="protein sequence ID" value="TDG46660.1"/>
    <property type="molecule type" value="Genomic_DNA"/>
</dbReference>
<keyword evidence="5 10" id="KW-0276">Fatty acid metabolism</keyword>
<dbReference type="KEGG" id="dnv:108659992"/>
<dbReference type="GO" id="GO:0005789">
    <property type="term" value="C:endoplasmic reticulum membrane"/>
    <property type="evidence" value="ECO:0007669"/>
    <property type="project" value="TreeGrafter"/>
</dbReference>
<dbReference type="InterPro" id="IPR002076">
    <property type="entry name" value="ELO_fam"/>
</dbReference>
<proteinExistence type="inferred from homology"/>
<evidence type="ECO:0000313" key="11">
    <source>
        <dbReference type="EMBL" id="TDG46660.1"/>
    </source>
</evidence>
<dbReference type="GO" id="GO:0019367">
    <property type="term" value="P:fatty acid elongation, saturated fatty acid"/>
    <property type="evidence" value="ECO:0007669"/>
    <property type="project" value="TreeGrafter"/>
</dbReference>
<dbReference type="PANTHER" id="PTHR11157:SF116">
    <property type="entry name" value="ELONGATION OF VERY LONG CHAIN FATTY ACIDS PROTEIN-RELATED"/>
    <property type="match status" value="1"/>
</dbReference>
<gene>
    <name evidence="11" type="ORF">AWZ03_006972</name>
</gene>
<evidence type="ECO:0000256" key="3">
    <source>
        <dbReference type="ARBA" id="ARBA00022679"/>
    </source>
</evidence>
<keyword evidence="2 10" id="KW-0444">Lipid biosynthesis</keyword>
<reference evidence="11 12" key="1">
    <citation type="journal article" date="2019" name="J. Hered.">
        <title>An Improved Genome Assembly for Drosophila navojoa, the Basal Species in the mojavensis Cluster.</title>
        <authorList>
            <person name="Vanderlinde T."/>
            <person name="Dupim E.G."/>
            <person name="Nazario-Yepiz N.O."/>
            <person name="Carvalho A.B."/>
        </authorList>
    </citation>
    <scope>NUCLEOTIDE SEQUENCE [LARGE SCALE GENOMIC DNA]</scope>
    <source>
        <strain evidence="11">Navoj_Jal97</strain>
        <tissue evidence="11">Whole organism</tissue>
    </source>
</reference>
<keyword evidence="8 10" id="KW-0472">Membrane</keyword>
<dbReference type="EC" id="2.3.1.199" evidence="10"/>
<keyword evidence="7 10" id="KW-0443">Lipid metabolism</keyword>
<dbReference type="OrthoDB" id="434092at2759"/>
<evidence type="ECO:0000256" key="4">
    <source>
        <dbReference type="ARBA" id="ARBA00022692"/>
    </source>
</evidence>
<comment type="similarity">
    <text evidence="10">Belongs to the ELO family.</text>
</comment>
<evidence type="ECO:0000256" key="7">
    <source>
        <dbReference type="ARBA" id="ARBA00023098"/>
    </source>
</evidence>
<name>A0A484BF93_DRONA</name>
<organism evidence="11 12">
    <name type="scientific">Drosophila navojoa</name>
    <name type="common">Fruit fly</name>
    <dbReference type="NCBI Taxonomy" id="7232"/>
    <lineage>
        <taxon>Eukaryota</taxon>
        <taxon>Metazoa</taxon>
        <taxon>Ecdysozoa</taxon>
        <taxon>Arthropoda</taxon>
        <taxon>Hexapoda</taxon>
        <taxon>Insecta</taxon>
        <taxon>Pterygota</taxon>
        <taxon>Neoptera</taxon>
        <taxon>Endopterygota</taxon>
        <taxon>Diptera</taxon>
        <taxon>Brachycera</taxon>
        <taxon>Muscomorpha</taxon>
        <taxon>Ephydroidea</taxon>
        <taxon>Drosophilidae</taxon>
        <taxon>Drosophila</taxon>
    </lineage>
</organism>
<evidence type="ECO:0000256" key="10">
    <source>
        <dbReference type="RuleBase" id="RU361115"/>
    </source>
</evidence>
<accession>A0A484BF93</accession>
<dbReference type="OMA" id="YKLSCIM"/>
<keyword evidence="3 10" id="KW-0808">Transferase</keyword>
<sequence length="258" mass="30217">MFEIFNKPPADPIELPLAVGPWPAILIVSTYLLFVLKVGRQFMEHRQPYDLNKVLRVYNLIQIVYNGVLFILISYVLFILKPYKLSCIMVLPLDHPVKFFERSLSYAYYLNKILDLMDTVFMVLRKNYRQITVLHMSHHSIMVLAVYTGIRFNGYGGHFTIMGIFNVFVHTVMYSYYYISSQKQAVSQNPTWKQYITILQMFQFFSVMLHSVYTLMQPDCEVALLAIIAVLAMGLLMVVMFTNFYIHTYILPKKAKQK</sequence>
<evidence type="ECO:0000256" key="6">
    <source>
        <dbReference type="ARBA" id="ARBA00022989"/>
    </source>
</evidence>
<dbReference type="GO" id="GO:0034625">
    <property type="term" value="P:fatty acid elongation, monounsaturated fatty acid"/>
    <property type="evidence" value="ECO:0007669"/>
    <property type="project" value="TreeGrafter"/>
</dbReference>
<dbReference type="STRING" id="7232.A0A484BF93"/>
<feature type="transmembrane region" description="Helical" evidence="10">
    <location>
        <begin position="156"/>
        <end position="177"/>
    </location>
</feature>
<dbReference type="Pfam" id="PF01151">
    <property type="entry name" value="ELO"/>
    <property type="match status" value="1"/>
</dbReference>
<evidence type="ECO:0000256" key="2">
    <source>
        <dbReference type="ARBA" id="ARBA00022516"/>
    </source>
</evidence>
<protein>
    <recommendedName>
        <fullName evidence="10">Elongation of very long chain fatty acids protein</fullName>
        <ecNumber evidence="10">2.3.1.199</ecNumber>
    </recommendedName>
    <alternativeName>
        <fullName evidence="10">Very-long-chain 3-oxoacyl-CoA synthase</fullName>
    </alternativeName>
</protein>
<keyword evidence="9 10" id="KW-0275">Fatty acid biosynthesis</keyword>
<feature type="transmembrane region" description="Helical" evidence="10">
    <location>
        <begin position="15"/>
        <end position="36"/>
    </location>
</feature>
<dbReference type="Proteomes" id="UP000295192">
    <property type="component" value="Unassembled WGS sequence"/>
</dbReference>
<dbReference type="GO" id="GO:0030148">
    <property type="term" value="P:sphingolipid biosynthetic process"/>
    <property type="evidence" value="ECO:0007669"/>
    <property type="project" value="TreeGrafter"/>
</dbReference>
<comment type="caution">
    <text evidence="11">The sequence shown here is derived from an EMBL/GenBank/DDBJ whole genome shotgun (WGS) entry which is preliminary data.</text>
</comment>
<evidence type="ECO:0000256" key="1">
    <source>
        <dbReference type="ARBA" id="ARBA00004141"/>
    </source>
</evidence>
<dbReference type="GO" id="GO:0042761">
    <property type="term" value="P:very long-chain fatty acid biosynthetic process"/>
    <property type="evidence" value="ECO:0007669"/>
    <property type="project" value="TreeGrafter"/>
</dbReference>
<feature type="transmembrane region" description="Helical" evidence="10">
    <location>
        <begin position="57"/>
        <end position="80"/>
    </location>
</feature>
<dbReference type="AlphaFoldDB" id="A0A484BF93"/>
<comment type="catalytic activity">
    <reaction evidence="10">
        <text>a very-long-chain acyl-CoA + malonyl-CoA + H(+) = a very-long-chain 3-oxoacyl-CoA + CO2 + CoA</text>
        <dbReference type="Rhea" id="RHEA:32727"/>
        <dbReference type="ChEBI" id="CHEBI:15378"/>
        <dbReference type="ChEBI" id="CHEBI:16526"/>
        <dbReference type="ChEBI" id="CHEBI:57287"/>
        <dbReference type="ChEBI" id="CHEBI:57384"/>
        <dbReference type="ChEBI" id="CHEBI:90725"/>
        <dbReference type="ChEBI" id="CHEBI:90736"/>
        <dbReference type="EC" id="2.3.1.199"/>
    </reaction>
</comment>
<keyword evidence="6 10" id="KW-1133">Transmembrane helix</keyword>
<evidence type="ECO:0000313" key="12">
    <source>
        <dbReference type="Proteomes" id="UP000295192"/>
    </source>
</evidence>
<dbReference type="GO" id="GO:0009922">
    <property type="term" value="F:fatty acid elongase activity"/>
    <property type="evidence" value="ECO:0007669"/>
    <property type="project" value="UniProtKB-EC"/>
</dbReference>
<dbReference type="PANTHER" id="PTHR11157">
    <property type="entry name" value="FATTY ACID ACYL TRANSFERASE-RELATED"/>
    <property type="match status" value="1"/>
</dbReference>
<evidence type="ECO:0000256" key="8">
    <source>
        <dbReference type="ARBA" id="ARBA00023136"/>
    </source>
</evidence>
<dbReference type="GO" id="GO:0034626">
    <property type="term" value="P:fatty acid elongation, polyunsaturated fatty acid"/>
    <property type="evidence" value="ECO:0007669"/>
    <property type="project" value="TreeGrafter"/>
</dbReference>
<feature type="transmembrane region" description="Helical" evidence="10">
    <location>
        <begin position="198"/>
        <end position="216"/>
    </location>
</feature>
<evidence type="ECO:0000256" key="9">
    <source>
        <dbReference type="ARBA" id="ARBA00023160"/>
    </source>
</evidence>
<evidence type="ECO:0000256" key="5">
    <source>
        <dbReference type="ARBA" id="ARBA00022832"/>
    </source>
</evidence>
<comment type="subcellular location">
    <subcellularLocation>
        <location evidence="1">Membrane</location>
        <topology evidence="1">Multi-pass membrane protein</topology>
    </subcellularLocation>
</comment>